<dbReference type="AlphaFoldDB" id="A0A443IES1"/>
<proteinExistence type="predicted"/>
<accession>A0A443IES1</accession>
<dbReference type="Proteomes" id="UP000288794">
    <property type="component" value="Unassembled WGS sequence"/>
</dbReference>
<feature type="compositionally biased region" description="Polar residues" evidence="1">
    <location>
        <begin position="1"/>
        <end position="24"/>
    </location>
</feature>
<organism evidence="2 3">
    <name type="scientific">[Pantoea] beijingensis</name>
    <dbReference type="NCBI Taxonomy" id="1324864"/>
    <lineage>
        <taxon>Bacteria</taxon>
        <taxon>Pseudomonadati</taxon>
        <taxon>Pseudomonadota</taxon>
        <taxon>Gammaproteobacteria</taxon>
        <taxon>Enterobacterales</taxon>
        <taxon>Erwiniaceae</taxon>
        <taxon>Erwinia</taxon>
    </lineage>
</organism>
<protein>
    <submittedName>
        <fullName evidence="2">Uncharacterized protein</fullName>
    </submittedName>
</protein>
<evidence type="ECO:0000313" key="2">
    <source>
        <dbReference type="EMBL" id="RWR02555.1"/>
    </source>
</evidence>
<evidence type="ECO:0000256" key="1">
    <source>
        <dbReference type="SAM" id="MobiDB-lite"/>
    </source>
</evidence>
<reference evidence="2 3" key="1">
    <citation type="submission" date="2014-04" db="EMBL/GenBank/DDBJ databases">
        <title>Draft genome sequence of Pantoea beijingensis strain LMG 27579, an emerging pathogen to Pleurotus eryngii with potential industrial application.</title>
        <authorList>
            <person name="Xu F."/>
            <person name="Liu Y."/>
            <person name="Wang S."/>
            <person name="Yin Y."/>
            <person name="Ma Y."/>
            <person name="Zhao S."/>
            <person name="Rong C."/>
        </authorList>
    </citation>
    <scope>NUCLEOTIDE SEQUENCE [LARGE SCALE GENOMIC DNA]</scope>
    <source>
        <strain evidence="2 3">LMG 27579</strain>
    </source>
</reference>
<sequence>MHPQFQQRPMASQNAAVLQQQQPASRRIYAEPQPGDRHYASLPAGSRIHPQFQQERAGVAAENVFPRIPNPPPESKNSLWARFNQMSLHRRQDKVEFDNRGNDAAATQRESSWSVNVLRSIHPDLATNFLQHIASLITGPLTATTEFKQKFKASLESRNISPTDVAALMTGFEHAETLKQSIQDGVIRNETPTALILRLVESNDFKIMLDLNGMLLEARDPETRRAIRRQPLFRDRGRIDVPKERVRSQSVYNRHAGIADELHRRPSTENFFNRNINHAKSSNMRDPLSETAKQFSKSGTPFIAGASGTMQVILHHMEQEKPYASLTAKERQSVETNILIHTALLVASGHHSIVEVLQPGRKLGYFSDLPDPLQGKKGYRNFMRALDSRLAALNLSAATRLGV</sequence>
<comment type="caution">
    <text evidence="2">The sequence shown here is derived from an EMBL/GenBank/DDBJ whole genome shotgun (WGS) entry which is preliminary data.</text>
</comment>
<feature type="region of interest" description="Disordered" evidence="1">
    <location>
        <begin position="1"/>
        <end position="43"/>
    </location>
</feature>
<gene>
    <name evidence="2" type="ORF">ED28_07340</name>
</gene>
<dbReference type="EMBL" id="JMEE01000013">
    <property type="protein sequence ID" value="RWR02555.1"/>
    <property type="molecule type" value="Genomic_DNA"/>
</dbReference>
<evidence type="ECO:0000313" key="3">
    <source>
        <dbReference type="Proteomes" id="UP000288794"/>
    </source>
</evidence>
<name>A0A443IES1_9GAMM</name>
<keyword evidence="3" id="KW-1185">Reference proteome</keyword>